<dbReference type="EMBL" id="VYYT01000189">
    <property type="protein sequence ID" value="KAK2758468.1"/>
    <property type="molecule type" value="Genomic_DNA"/>
</dbReference>
<evidence type="ECO:0000313" key="1">
    <source>
        <dbReference type="EMBL" id="KAK2758468.1"/>
    </source>
</evidence>
<proteinExistence type="predicted"/>
<evidence type="ECO:0000313" key="2">
    <source>
        <dbReference type="Proteomes" id="UP001281614"/>
    </source>
</evidence>
<name>A0AAE0D660_COLKA</name>
<protein>
    <submittedName>
        <fullName evidence="1">Uncharacterized protein</fullName>
    </submittedName>
</protein>
<accession>A0AAE0D660</accession>
<comment type="caution">
    <text evidence="1">The sequence shown here is derived from an EMBL/GenBank/DDBJ whole genome shotgun (WGS) entry which is preliminary data.</text>
</comment>
<dbReference type="AlphaFoldDB" id="A0AAE0D660"/>
<reference evidence="1" key="1">
    <citation type="submission" date="2023-02" db="EMBL/GenBank/DDBJ databases">
        <title>Colletotrichum kahawae CIFC_Que2 genome sequencing and assembly.</title>
        <authorList>
            <person name="Baroncelli R."/>
        </authorList>
    </citation>
    <scope>NUCLEOTIDE SEQUENCE</scope>
    <source>
        <strain evidence="1">CIFC_Que2</strain>
    </source>
</reference>
<keyword evidence="2" id="KW-1185">Reference proteome</keyword>
<sequence>MAARFVSTLWAERRRAAGLPIS</sequence>
<organism evidence="1 2">
    <name type="scientific">Colletotrichum kahawae</name>
    <name type="common">Coffee berry disease fungus</name>
    <dbReference type="NCBI Taxonomy" id="34407"/>
    <lineage>
        <taxon>Eukaryota</taxon>
        <taxon>Fungi</taxon>
        <taxon>Dikarya</taxon>
        <taxon>Ascomycota</taxon>
        <taxon>Pezizomycotina</taxon>
        <taxon>Sordariomycetes</taxon>
        <taxon>Hypocreomycetidae</taxon>
        <taxon>Glomerellales</taxon>
        <taxon>Glomerellaceae</taxon>
        <taxon>Colletotrichum</taxon>
        <taxon>Colletotrichum gloeosporioides species complex</taxon>
    </lineage>
</organism>
<gene>
    <name evidence="1" type="ORF">CKAH01_05516</name>
</gene>
<dbReference type="Proteomes" id="UP001281614">
    <property type="component" value="Unassembled WGS sequence"/>
</dbReference>